<dbReference type="Proteomes" id="UP000526501">
    <property type="component" value="Unassembled WGS sequence"/>
</dbReference>
<protein>
    <submittedName>
        <fullName evidence="2">Membrane dipeptidase</fullName>
    </submittedName>
</protein>
<dbReference type="AlphaFoldDB" id="A0A7X1B6I0"/>
<dbReference type="CDD" id="cd01301">
    <property type="entry name" value="rDP_like"/>
    <property type="match status" value="1"/>
</dbReference>
<sequence length="427" mass="47100">MTRLRALTGCLAAASLLVSGYAEDAPKRIPRTDMSDTELEVMAREIHAAHLTIDTHMDVPMVLKRPGFDISKEYSWYENASQVDFPRMKKGGIDGGFFVVYVGQGPLTHEGRAQAIDAGFEIADLIRKTVEEHSDIAAIATSSDEAYAIRETGKRVVFLGIENGYTIGRNLDLLKDYYEKGVRYFGVTHSKNNDLGDSSTDPKGNMHMGLSDLGLAAIEECNRLGIMVDISHSSDKTAWDILEASATPVIASHSGSYANYPHPRNLNDALLKEIAARDGVVQMNMFSAYMMEVQPNEERSSAMSLWFKNYRGGKELSEAESLKSVDEYVAIQQKYPKPLSTVSAVVDHIDHMVEIMGVDHIGISGDFDGGGGVDGSMDIGQMMPITIEMLRRGYTEEDLKKFWGANVMRVLDACQSYAESLVPEEED</sequence>
<evidence type="ECO:0000256" key="1">
    <source>
        <dbReference type="SAM" id="SignalP"/>
    </source>
</evidence>
<evidence type="ECO:0000313" key="2">
    <source>
        <dbReference type="EMBL" id="MBC2606520.1"/>
    </source>
</evidence>
<dbReference type="RefSeq" id="WP_185660390.1">
    <property type="nucleotide sequence ID" value="NZ_CAWPOO010000012.1"/>
</dbReference>
<dbReference type="Gene3D" id="3.20.20.140">
    <property type="entry name" value="Metal-dependent hydrolases"/>
    <property type="match status" value="1"/>
</dbReference>
<dbReference type="GO" id="GO:0006508">
    <property type="term" value="P:proteolysis"/>
    <property type="evidence" value="ECO:0007669"/>
    <property type="project" value="InterPro"/>
</dbReference>
<reference evidence="2 3" key="1">
    <citation type="submission" date="2020-07" db="EMBL/GenBank/DDBJ databases">
        <authorList>
            <person name="Feng X."/>
        </authorList>
    </citation>
    <scope>NUCLEOTIDE SEQUENCE [LARGE SCALE GENOMIC DNA]</scope>
    <source>
        <strain evidence="2 3">JCM23202</strain>
    </source>
</reference>
<dbReference type="SUPFAM" id="SSF51556">
    <property type="entry name" value="Metallo-dependent hydrolases"/>
    <property type="match status" value="1"/>
</dbReference>
<dbReference type="Gene3D" id="1.10.287.650">
    <property type="entry name" value="L27 domain"/>
    <property type="match status" value="1"/>
</dbReference>
<dbReference type="InterPro" id="IPR008257">
    <property type="entry name" value="Pept_M19"/>
</dbReference>
<proteinExistence type="predicted"/>
<dbReference type="PANTHER" id="PTHR10443:SF12">
    <property type="entry name" value="DIPEPTIDASE"/>
    <property type="match status" value="1"/>
</dbReference>
<dbReference type="GO" id="GO:0070573">
    <property type="term" value="F:metallodipeptidase activity"/>
    <property type="evidence" value="ECO:0007669"/>
    <property type="project" value="InterPro"/>
</dbReference>
<keyword evidence="1" id="KW-0732">Signal</keyword>
<name>A0A7X1B6I0_9BACT</name>
<dbReference type="PANTHER" id="PTHR10443">
    <property type="entry name" value="MICROSOMAL DIPEPTIDASE"/>
    <property type="match status" value="1"/>
</dbReference>
<dbReference type="Pfam" id="PF01244">
    <property type="entry name" value="Peptidase_M19"/>
    <property type="match status" value="1"/>
</dbReference>
<gene>
    <name evidence="2" type="ORF">H5P27_10750</name>
</gene>
<feature type="chain" id="PRO_5030692911" evidence="1">
    <location>
        <begin position="25"/>
        <end position="427"/>
    </location>
</feature>
<feature type="signal peptide" evidence="1">
    <location>
        <begin position="1"/>
        <end position="24"/>
    </location>
</feature>
<dbReference type="InterPro" id="IPR032466">
    <property type="entry name" value="Metal_Hydrolase"/>
</dbReference>
<comment type="caution">
    <text evidence="2">The sequence shown here is derived from an EMBL/GenBank/DDBJ whole genome shotgun (WGS) entry which is preliminary data.</text>
</comment>
<evidence type="ECO:0000313" key="3">
    <source>
        <dbReference type="Proteomes" id="UP000526501"/>
    </source>
</evidence>
<dbReference type="EMBL" id="JACHVC010000012">
    <property type="protein sequence ID" value="MBC2606520.1"/>
    <property type="molecule type" value="Genomic_DNA"/>
</dbReference>
<organism evidence="2 3">
    <name type="scientific">Pelagicoccus albus</name>
    <dbReference type="NCBI Taxonomy" id="415222"/>
    <lineage>
        <taxon>Bacteria</taxon>
        <taxon>Pseudomonadati</taxon>
        <taxon>Verrucomicrobiota</taxon>
        <taxon>Opitutia</taxon>
        <taxon>Puniceicoccales</taxon>
        <taxon>Pelagicoccaceae</taxon>
        <taxon>Pelagicoccus</taxon>
    </lineage>
</organism>
<keyword evidence="3" id="KW-1185">Reference proteome</keyword>
<dbReference type="PROSITE" id="PS51365">
    <property type="entry name" value="RENAL_DIPEPTIDASE_2"/>
    <property type="match status" value="1"/>
</dbReference>
<accession>A0A7X1B6I0</accession>